<comment type="caution">
    <text evidence="1">The sequence shown here is derived from an EMBL/GenBank/DDBJ whole genome shotgun (WGS) entry which is preliminary data.</text>
</comment>
<evidence type="ECO:0008006" key="3">
    <source>
        <dbReference type="Google" id="ProtNLM"/>
    </source>
</evidence>
<dbReference type="EMBL" id="WAEL01000004">
    <property type="protein sequence ID" value="NID10940.1"/>
    <property type="molecule type" value="Genomic_DNA"/>
</dbReference>
<keyword evidence="2" id="KW-1185">Reference proteome</keyword>
<dbReference type="InterPro" id="IPR022269">
    <property type="entry name" value="SO_2930-like_C"/>
</dbReference>
<reference evidence="2" key="1">
    <citation type="submission" date="2019-09" db="EMBL/GenBank/DDBJ databases">
        <authorList>
            <person name="Jung D.-H."/>
        </authorList>
    </citation>
    <scope>NUCLEOTIDE SEQUENCE [LARGE SCALE GENOMIC DNA]</scope>
    <source>
        <strain evidence="2">JA-25</strain>
    </source>
</reference>
<name>A0ABX0QEX9_9BACT</name>
<reference evidence="2" key="2">
    <citation type="submission" date="2023-07" db="EMBL/GenBank/DDBJ databases">
        <authorList>
            <person name="Jung D.-H."/>
        </authorList>
    </citation>
    <scope>NUCLEOTIDE SEQUENCE [LARGE SCALE GENOMIC DNA]</scope>
    <source>
        <strain evidence="2">JA-25</strain>
    </source>
</reference>
<proteinExistence type="predicted"/>
<dbReference type="NCBIfam" id="TIGR03806">
    <property type="entry name" value="chp_HNE_0200"/>
    <property type="match status" value="1"/>
</dbReference>
<sequence>MNASRTYTYLTVASLLAAIWFVSTGWRTVAIPEKLSDYGFFAGKPADQHPASGVIPYALNTPLFTDYAEKLRFVKLPDGKAVAYNDSAVLAFPVGTTLIKTFYYPVDFRDPAKGRRLIETRLLVHLPEGWKALDYVWNDEQTDAFLEVAGDTRTVSYIDKAGTSRQHPYVIPNLNQCKGCHNRNEAMTPIGPSARQLNGALAYGNGLKNQLLHWQQTAMLTGMPALANCPKAPVWNDPTTGSLNDRARTWLDINCAHCHNPKGPAMTSGLDLSVSAKDPTAIGLMKTPVAAGRGSGGRSYDIVPGNPDESILIYRLHSTDPGVMMPELGRKTVHTESLELLRAWIAALK</sequence>
<gene>
    <name evidence="1" type="ORF">F7231_12240</name>
</gene>
<evidence type="ECO:0000313" key="2">
    <source>
        <dbReference type="Proteomes" id="UP000606008"/>
    </source>
</evidence>
<protein>
    <recommendedName>
        <fullName evidence="3">Cytochrome C Planctomycete-type domain-containing protein</fullName>
    </recommendedName>
</protein>
<dbReference type="Proteomes" id="UP000606008">
    <property type="component" value="Unassembled WGS sequence"/>
</dbReference>
<accession>A0ABX0QEX9</accession>
<dbReference type="RefSeq" id="WP_166692099.1">
    <property type="nucleotide sequence ID" value="NZ_WAEL01000004.1"/>
</dbReference>
<evidence type="ECO:0000313" key="1">
    <source>
        <dbReference type="EMBL" id="NID10940.1"/>
    </source>
</evidence>
<organism evidence="1 2">
    <name type="scientific">Fibrivirga algicola</name>
    <dbReference type="NCBI Taxonomy" id="2950420"/>
    <lineage>
        <taxon>Bacteria</taxon>
        <taxon>Pseudomonadati</taxon>
        <taxon>Bacteroidota</taxon>
        <taxon>Cytophagia</taxon>
        <taxon>Cytophagales</taxon>
        <taxon>Spirosomataceae</taxon>
        <taxon>Fibrivirga</taxon>
    </lineage>
</organism>